<dbReference type="SMART" id="SM01042">
    <property type="entry name" value="Brr6_like_C_C"/>
    <property type="match status" value="1"/>
</dbReference>
<reference evidence="4 5" key="1">
    <citation type="journal article" date="2016" name="Mol. Biol. Evol.">
        <title>Genome-Wide Survey of Gut Fungi (Harpellales) Reveals the First Horizontally Transferred Ubiquitin Gene from a Mosquito Host.</title>
        <authorList>
            <person name="Wang Y."/>
            <person name="White M.M."/>
            <person name="Kvist S."/>
            <person name="Moncalvo J.M."/>
        </authorList>
    </citation>
    <scope>NUCLEOTIDE SEQUENCE [LARGE SCALE GENOMIC DNA]</scope>
    <source>
        <strain evidence="4 5">ALG-7-W6</strain>
    </source>
</reference>
<dbReference type="EMBL" id="LSSL01005413">
    <property type="protein sequence ID" value="OLY78842.1"/>
    <property type="molecule type" value="Genomic_DNA"/>
</dbReference>
<feature type="region of interest" description="Disordered" evidence="1">
    <location>
        <begin position="162"/>
        <end position="183"/>
    </location>
</feature>
<comment type="caution">
    <text evidence="4">The sequence shown here is derived from an EMBL/GenBank/DDBJ whole genome shotgun (WGS) entry which is preliminary data.</text>
</comment>
<keyword evidence="2" id="KW-0472">Membrane</keyword>
<dbReference type="InterPro" id="IPR018767">
    <property type="entry name" value="Brl1/Brr6_dom"/>
</dbReference>
<evidence type="ECO:0000256" key="1">
    <source>
        <dbReference type="SAM" id="MobiDB-lite"/>
    </source>
</evidence>
<dbReference type="AlphaFoldDB" id="A0A1R0GPK7"/>
<gene>
    <name evidence="4" type="ORF">AYI68_g7098</name>
</gene>
<organism evidence="4 5">
    <name type="scientific">Smittium mucronatum</name>
    <dbReference type="NCBI Taxonomy" id="133383"/>
    <lineage>
        <taxon>Eukaryota</taxon>
        <taxon>Fungi</taxon>
        <taxon>Fungi incertae sedis</taxon>
        <taxon>Zoopagomycota</taxon>
        <taxon>Kickxellomycotina</taxon>
        <taxon>Harpellomycetes</taxon>
        <taxon>Harpellales</taxon>
        <taxon>Legeriomycetaceae</taxon>
        <taxon>Smittium</taxon>
    </lineage>
</organism>
<accession>A0A1R0GPK7</accession>
<feature type="domain" description="Brl1/Brr6" evidence="3">
    <location>
        <begin position="208"/>
        <end position="312"/>
    </location>
</feature>
<proteinExistence type="predicted"/>
<dbReference type="Proteomes" id="UP000187455">
    <property type="component" value="Unassembled WGS sequence"/>
</dbReference>
<keyword evidence="2" id="KW-0812">Transmembrane</keyword>
<evidence type="ECO:0000313" key="5">
    <source>
        <dbReference type="Proteomes" id="UP000187455"/>
    </source>
</evidence>
<sequence>MNFSFVDTDKLFSSRNSQRDKLTPMDIDITETTTSWLKLNPKNDGEPSRKSKSFKFHIIFFYFHSYIILLGPFFGNSSSKTEEKDSNEPSESKNIGFGVGAPFLFQTPIKMDKIRDISQENLEFDLSKPSFRSQDSKPISLKYAKKVSKERGLIIKKNQQDFEEKAHKNSKSTTKNLEIDKLQITPRRKNNKSIILDSSGQSESSDFSDFDSAIFSNSIKIAHEIASCSKKYIDNRCDPSTRVPAMESECRLWESCMNRDPIVVGRGKISAETFAEIINGFIEPITLKTMSFFLLLFFGSLYINNTVFSNYRKKKYSEPQNVPFPNESTGLFLMTRGQNPPVTPNNRGLDRDFFGSFTAPQHSRNFSEIGYLPLPNKDTPTTIRDRNRFKK</sequence>
<keyword evidence="2" id="KW-1133">Transmembrane helix</keyword>
<name>A0A1R0GPK7_9FUNG</name>
<dbReference type="GO" id="GO:0006998">
    <property type="term" value="P:nuclear envelope organization"/>
    <property type="evidence" value="ECO:0007669"/>
    <property type="project" value="InterPro"/>
</dbReference>
<feature type="transmembrane region" description="Helical" evidence="2">
    <location>
        <begin position="56"/>
        <end position="75"/>
    </location>
</feature>
<dbReference type="InterPro" id="IPR040202">
    <property type="entry name" value="Brl1/Brr6"/>
</dbReference>
<evidence type="ECO:0000259" key="3">
    <source>
        <dbReference type="SMART" id="SM01042"/>
    </source>
</evidence>
<dbReference type="OrthoDB" id="5961at2759"/>
<dbReference type="GO" id="GO:0031965">
    <property type="term" value="C:nuclear membrane"/>
    <property type="evidence" value="ECO:0007669"/>
    <property type="project" value="InterPro"/>
</dbReference>
<dbReference type="PANTHER" id="PTHR28136:SF1">
    <property type="entry name" value="NUCLEUS EXPORT PROTEIN BRL1"/>
    <property type="match status" value="1"/>
</dbReference>
<feature type="transmembrane region" description="Helical" evidence="2">
    <location>
        <begin position="290"/>
        <end position="308"/>
    </location>
</feature>
<protein>
    <submittedName>
        <fullName evidence="4">Nucleus export protein BRR6</fullName>
    </submittedName>
</protein>
<dbReference type="GO" id="GO:0055088">
    <property type="term" value="P:lipid homeostasis"/>
    <property type="evidence" value="ECO:0007669"/>
    <property type="project" value="InterPro"/>
</dbReference>
<dbReference type="Pfam" id="PF10104">
    <property type="entry name" value="Brr6_like_C_C"/>
    <property type="match status" value="1"/>
</dbReference>
<evidence type="ECO:0000313" key="4">
    <source>
        <dbReference type="EMBL" id="OLY78842.1"/>
    </source>
</evidence>
<dbReference type="PANTHER" id="PTHR28136">
    <property type="entry name" value="NUCLEUS EXPORT PROTEIN BRR6"/>
    <property type="match status" value="1"/>
</dbReference>
<keyword evidence="5" id="KW-1185">Reference proteome</keyword>
<evidence type="ECO:0000256" key="2">
    <source>
        <dbReference type="SAM" id="Phobius"/>
    </source>
</evidence>